<feature type="compositionally biased region" description="Basic residues" evidence="6">
    <location>
        <begin position="1"/>
        <end position="12"/>
    </location>
</feature>
<dbReference type="Pfam" id="PF03937">
    <property type="entry name" value="Sdh5"/>
    <property type="match status" value="1"/>
</dbReference>
<keyword evidence="5" id="KW-0143">Chaperone</keyword>
<evidence type="ECO:0000313" key="7">
    <source>
        <dbReference type="EMBL" id="WRS37854.1"/>
    </source>
</evidence>
<keyword evidence="8" id="KW-1185">Reference proteome</keyword>
<dbReference type="SUPFAM" id="SSF109910">
    <property type="entry name" value="YgfY-like"/>
    <property type="match status" value="1"/>
</dbReference>
<gene>
    <name evidence="7" type="ORF">VA613_07430</name>
</gene>
<feature type="region of interest" description="Disordered" evidence="6">
    <location>
        <begin position="1"/>
        <end position="48"/>
    </location>
</feature>
<evidence type="ECO:0000256" key="5">
    <source>
        <dbReference type="ARBA" id="ARBA00023186"/>
    </source>
</evidence>
<dbReference type="Gene3D" id="1.10.150.250">
    <property type="entry name" value="Flavinator of succinate dehydrogenase"/>
    <property type="match status" value="1"/>
</dbReference>
<dbReference type="Proteomes" id="UP001334732">
    <property type="component" value="Chromosome"/>
</dbReference>
<keyword evidence="4" id="KW-0963">Cytoplasm</keyword>
<evidence type="ECO:0000256" key="6">
    <source>
        <dbReference type="SAM" id="MobiDB-lite"/>
    </source>
</evidence>
<dbReference type="InterPro" id="IPR050531">
    <property type="entry name" value="SdhE_FAD_assembly_factor"/>
</dbReference>
<reference evidence="7 8" key="1">
    <citation type="submission" date="2023-12" db="EMBL/GenBank/DDBJ databases">
        <title>Thiobacillus sedimentum sp. nov., a chemolithoautotrophic sulfur-oxidizing bacterium isolated from freshwater sediment.</title>
        <authorList>
            <person name="Luo J."/>
            <person name="Dai C."/>
        </authorList>
    </citation>
    <scope>NUCLEOTIDE SEQUENCE [LARGE SCALE GENOMIC DNA]</scope>
    <source>
        <strain evidence="7 8">SCUT-2</strain>
    </source>
</reference>
<evidence type="ECO:0000313" key="8">
    <source>
        <dbReference type="Proteomes" id="UP001334732"/>
    </source>
</evidence>
<dbReference type="PANTHER" id="PTHR39585">
    <property type="entry name" value="FAD ASSEMBLY FACTOR SDHE"/>
    <property type="match status" value="1"/>
</dbReference>
<protein>
    <recommendedName>
        <fullName evidence="3">FAD assembly factor SdhE</fullName>
    </recommendedName>
</protein>
<sequence length="123" mass="13719">MPARKGSIRPRRSGASSRCWSSAVSDRPSPRPSPASGSGGEDGPQPDRIRWRCRRGLLELDCWLGGFWAAHRATLQPHETAALERLLDLPDMEILDRLQGRSPAGDADLDALVRRLQHFREAR</sequence>
<name>A0ABZ1CES5_9PROT</name>
<evidence type="ECO:0000256" key="4">
    <source>
        <dbReference type="ARBA" id="ARBA00022490"/>
    </source>
</evidence>
<evidence type="ECO:0000256" key="3">
    <source>
        <dbReference type="ARBA" id="ARBA00019418"/>
    </source>
</evidence>
<dbReference type="InterPro" id="IPR005631">
    <property type="entry name" value="SDH"/>
</dbReference>
<dbReference type="RefSeq" id="WP_324778468.1">
    <property type="nucleotide sequence ID" value="NZ_CP141769.1"/>
</dbReference>
<dbReference type="InterPro" id="IPR036714">
    <property type="entry name" value="SDH_sf"/>
</dbReference>
<comment type="subcellular location">
    <subcellularLocation>
        <location evidence="1">Cytoplasm</location>
    </subcellularLocation>
</comment>
<proteinExistence type="inferred from homology"/>
<organism evidence="7 8">
    <name type="scientific">Thiobacillus sedimenti</name>
    <dbReference type="NCBI Taxonomy" id="3110231"/>
    <lineage>
        <taxon>Bacteria</taxon>
        <taxon>Pseudomonadati</taxon>
        <taxon>Pseudomonadota</taxon>
        <taxon>Betaproteobacteria</taxon>
        <taxon>Nitrosomonadales</taxon>
        <taxon>Thiobacillaceae</taxon>
        <taxon>Thiobacillus</taxon>
    </lineage>
</organism>
<dbReference type="EMBL" id="CP141769">
    <property type="protein sequence ID" value="WRS37854.1"/>
    <property type="molecule type" value="Genomic_DNA"/>
</dbReference>
<accession>A0ABZ1CES5</accession>
<evidence type="ECO:0000256" key="1">
    <source>
        <dbReference type="ARBA" id="ARBA00004496"/>
    </source>
</evidence>
<comment type="similarity">
    <text evidence="2">Belongs to the SdhE FAD assembly factor family.</text>
</comment>
<dbReference type="PANTHER" id="PTHR39585:SF1">
    <property type="entry name" value="FAD ASSEMBLY FACTOR SDHE"/>
    <property type="match status" value="1"/>
</dbReference>
<evidence type="ECO:0000256" key="2">
    <source>
        <dbReference type="ARBA" id="ARBA00008571"/>
    </source>
</evidence>